<comment type="function">
    <text evidence="11">Catalyzes the phosphorylation of the hydroxyl group of 4-methyl-5-beta-hydroxyethylthiazole (THZ).</text>
</comment>
<accession>A0A1X7APY6</accession>
<evidence type="ECO:0000313" key="12">
    <source>
        <dbReference type="EMBL" id="SMA49434.1"/>
    </source>
</evidence>
<evidence type="ECO:0000256" key="10">
    <source>
        <dbReference type="ARBA" id="ARBA00022977"/>
    </source>
</evidence>
<sequence length="268" mass="28111">MIQTESLKDSLLRLQNTTPLVLNITNAVVMNNTANALLAIGASPLMSDATEETSTLIDIASSLVINIGTLTSRTVMAMKCAASHACQTGRPWVLDPVGAGATRFRLDTSRLLLEYKPTVVRGNAAEIQAIFSSQGANDNTTRGVDSLLATEDVADFAKEAARQHNTVIAITGATDIITDGERLVRIDNGHPMMARVTGTGCTATALTGAYLGVQDDALIAATAGLASLAIAGELASTSARGPGTLQLNILDELYNLKPETLARYLKLT</sequence>
<dbReference type="HAMAP" id="MF_00228">
    <property type="entry name" value="Thz_kinase"/>
    <property type="match status" value="1"/>
</dbReference>
<dbReference type="EC" id="2.7.1.50" evidence="11"/>
<dbReference type="OrthoDB" id="8909021at2"/>
<dbReference type="EMBL" id="FWPT01000007">
    <property type="protein sequence ID" value="SMA49434.1"/>
    <property type="molecule type" value="Genomic_DNA"/>
</dbReference>
<protein>
    <recommendedName>
        <fullName evidence="11">Hydroxyethylthiazole kinase</fullName>
        <ecNumber evidence="11">2.7.1.50</ecNumber>
    </recommendedName>
    <alternativeName>
        <fullName evidence="11">4-methyl-5-beta-hydroxyethylthiazole kinase</fullName>
        <shortName evidence="11">TH kinase</shortName>
        <shortName evidence="11">Thz kinase</shortName>
    </alternativeName>
</protein>
<dbReference type="PIRSF" id="PIRSF000513">
    <property type="entry name" value="Thz_kinase"/>
    <property type="match status" value="1"/>
</dbReference>
<dbReference type="RefSeq" id="WP_087111754.1">
    <property type="nucleotide sequence ID" value="NZ_CBCSCN010000007.1"/>
</dbReference>
<dbReference type="Proteomes" id="UP000196573">
    <property type="component" value="Unassembled WGS sequence"/>
</dbReference>
<evidence type="ECO:0000256" key="6">
    <source>
        <dbReference type="ARBA" id="ARBA00022741"/>
    </source>
</evidence>
<feature type="binding site" evidence="11">
    <location>
        <position position="198"/>
    </location>
    <ligand>
        <name>substrate</name>
    </ligand>
</feature>
<comment type="pathway">
    <text evidence="3 11">Cofactor biosynthesis; thiamine diphosphate biosynthesis; 4-methyl-5-(2-phosphoethyl)-thiazole from 5-(2-hydroxyethyl)-4-methylthiazole: step 1/1.</text>
</comment>
<keyword evidence="5 11" id="KW-0479">Metal-binding</keyword>
<evidence type="ECO:0000256" key="9">
    <source>
        <dbReference type="ARBA" id="ARBA00022842"/>
    </source>
</evidence>
<dbReference type="GO" id="GO:0009228">
    <property type="term" value="P:thiamine biosynthetic process"/>
    <property type="evidence" value="ECO:0007669"/>
    <property type="project" value="UniProtKB-KW"/>
</dbReference>
<keyword evidence="8 11" id="KW-0067">ATP-binding</keyword>
<organism evidence="12 13">
    <name type="scientific">Parendozoicomonas haliclonae</name>
    <dbReference type="NCBI Taxonomy" id="1960125"/>
    <lineage>
        <taxon>Bacteria</taxon>
        <taxon>Pseudomonadati</taxon>
        <taxon>Pseudomonadota</taxon>
        <taxon>Gammaproteobacteria</taxon>
        <taxon>Oceanospirillales</taxon>
        <taxon>Endozoicomonadaceae</taxon>
        <taxon>Parendozoicomonas</taxon>
    </lineage>
</organism>
<evidence type="ECO:0000256" key="4">
    <source>
        <dbReference type="ARBA" id="ARBA00022679"/>
    </source>
</evidence>
<dbReference type="AlphaFoldDB" id="A0A1X7APY6"/>
<dbReference type="CDD" id="cd01170">
    <property type="entry name" value="THZ_kinase"/>
    <property type="match status" value="1"/>
</dbReference>
<evidence type="ECO:0000256" key="1">
    <source>
        <dbReference type="ARBA" id="ARBA00001771"/>
    </source>
</evidence>
<feature type="binding site" evidence="11">
    <location>
        <position position="46"/>
    </location>
    <ligand>
        <name>substrate</name>
    </ligand>
</feature>
<reference evidence="12 13" key="1">
    <citation type="submission" date="2017-03" db="EMBL/GenBank/DDBJ databases">
        <authorList>
            <person name="Afonso C.L."/>
            <person name="Miller P.J."/>
            <person name="Scott M.A."/>
            <person name="Spackman E."/>
            <person name="Goraichik I."/>
            <person name="Dimitrov K.M."/>
            <person name="Suarez D.L."/>
            <person name="Swayne D.E."/>
        </authorList>
    </citation>
    <scope>NUCLEOTIDE SEQUENCE [LARGE SCALE GENOMIC DNA]</scope>
    <source>
        <strain evidence="12">SB41UT1</strain>
    </source>
</reference>
<keyword evidence="7 11" id="KW-0418">Kinase</keyword>
<dbReference type="InterPro" id="IPR029056">
    <property type="entry name" value="Ribokinase-like"/>
</dbReference>
<dbReference type="Gene3D" id="3.40.1190.20">
    <property type="match status" value="1"/>
</dbReference>
<evidence type="ECO:0000256" key="2">
    <source>
        <dbReference type="ARBA" id="ARBA00001946"/>
    </source>
</evidence>
<dbReference type="GO" id="GO:0000287">
    <property type="term" value="F:magnesium ion binding"/>
    <property type="evidence" value="ECO:0007669"/>
    <property type="project" value="UniProtKB-UniRule"/>
</dbReference>
<feature type="binding site" evidence="11">
    <location>
        <position position="121"/>
    </location>
    <ligand>
        <name>ATP</name>
        <dbReference type="ChEBI" id="CHEBI:30616"/>
    </ligand>
</feature>
<dbReference type="GO" id="GO:0005524">
    <property type="term" value="F:ATP binding"/>
    <property type="evidence" value="ECO:0007669"/>
    <property type="project" value="UniProtKB-UniRule"/>
</dbReference>
<dbReference type="SUPFAM" id="SSF53613">
    <property type="entry name" value="Ribokinase-like"/>
    <property type="match status" value="1"/>
</dbReference>
<evidence type="ECO:0000256" key="11">
    <source>
        <dbReference type="HAMAP-Rule" id="MF_00228"/>
    </source>
</evidence>
<dbReference type="GO" id="GO:0009229">
    <property type="term" value="P:thiamine diphosphate biosynthetic process"/>
    <property type="evidence" value="ECO:0007669"/>
    <property type="project" value="UniProtKB-UniRule"/>
</dbReference>
<evidence type="ECO:0000256" key="8">
    <source>
        <dbReference type="ARBA" id="ARBA00022840"/>
    </source>
</evidence>
<keyword evidence="13" id="KW-1185">Reference proteome</keyword>
<gene>
    <name evidence="11 12" type="primary">thiM</name>
    <name evidence="12" type="ORF">EHSB41UT_03256</name>
</gene>
<feature type="binding site" evidence="11">
    <location>
        <position position="171"/>
    </location>
    <ligand>
        <name>ATP</name>
        <dbReference type="ChEBI" id="CHEBI:30616"/>
    </ligand>
</feature>
<keyword evidence="9 11" id="KW-0460">Magnesium</keyword>
<dbReference type="NCBIfam" id="TIGR00694">
    <property type="entry name" value="thiM"/>
    <property type="match status" value="1"/>
</dbReference>
<evidence type="ECO:0000256" key="5">
    <source>
        <dbReference type="ARBA" id="ARBA00022723"/>
    </source>
</evidence>
<evidence type="ECO:0000256" key="3">
    <source>
        <dbReference type="ARBA" id="ARBA00004868"/>
    </source>
</evidence>
<dbReference type="PRINTS" id="PR01099">
    <property type="entry name" value="HYETHTZKNASE"/>
</dbReference>
<proteinExistence type="inferred from homology"/>
<keyword evidence="10 11" id="KW-0784">Thiamine biosynthesis</keyword>
<evidence type="ECO:0000256" key="7">
    <source>
        <dbReference type="ARBA" id="ARBA00022777"/>
    </source>
</evidence>
<dbReference type="NCBIfam" id="NF006830">
    <property type="entry name" value="PRK09355.1"/>
    <property type="match status" value="1"/>
</dbReference>
<name>A0A1X7APY6_9GAMM</name>
<keyword evidence="6 11" id="KW-0547">Nucleotide-binding</keyword>
<evidence type="ECO:0000313" key="13">
    <source>
        <dbReference type="Proteomes" id="UP000196573"/>
    </source>
</evidence>
<dbReference type="GO" id="GO:0004417">
    <property type="term" value="F:hydroxyethylthiazole kinase activity"/>
    <property type="evidence" value="ECO:0007669"/>
    <property type="project" value="UniProtKB-UniRule"/>
</dbReference>
<comment type="catalytic activity">
    <reaction evidence="1 11">
        <text>5-(2-hydroxyethyl)-4-methylthiazole + ATP = 4-methyl-5-(2-phosphooxyethyl)-thiazole + ADP + H(+)</text>
        <dbReference type="Rhea" id="RHEA:24212"/>
        <dbReference type="ChEBI" id="CHEBI:15378"/>
        <dbReference type="ChEBI" id="CHEBI:17957"/>
        <dbReference type="ChEBI" id="CHEBI:30616"/>
        <dbReference type="ChEBI" id="CHEBI:58296"/>
        <dbReference type="ChEBI" id="CHEBI:456216"/>
        <dbReference type="EC" id="2.7.1.50"/>
    </reaction>
</comment>
<dbReference type="UniPathway" id="UPA00060">
    <property type="reaction ID" value="UER00139"/>
</dbReference>
<dbReference type="InterPro" id="IPR000417">
    <property type="entry name" value="Hyethyz_kinase"/>
</dbReference>
<comment type="cofactor">
    <cofactor evidence="2 11">
        <name>Mg(2+)</name>
        <dbReference type="ChEBI" id="CHEBI:18420"/>
    </cofactor>
</comment>
<dbReference type="Pfam" id="PF02110">
    <property type="entry name" value="HK"/>
    <property type="match status" value="1"/>
</dbReference>
<comment type="similarity">
    <text evidence="11">Belongs to the Thz kinase family.</text>
</comment>
<keyword evidence="4 11" id="KW-0808">Transferase</keyword>